<evidence type="ECO:0000313" key="1">
    <source>
        <dbReference type="EMBL" id="EMY23205.1"/>
    </source>
</evidence>
<dbReference type="BioCyc" id="LINT1085541:G11IQ-696-MONOMER"/>
<dbReference type="Proteomes" id="UP000012220">
    <property type="component" value="Unassembled WGS sequence"/>
</dbReference>
<name>N1UN43_LEPIR</name>
<protein>
    <submittedName>
        <fullName evidence="1">Uncharacterized protein</fullName>
    </submittedName>
</protein>
<dbReference type="EMBL" id="AHNY02000253">
    <property type="protein sequence ID" value="EMY23205.1"/>
    <property type="molecule type" value="Genomic_DNA"/>
</dbReference>
<accession>N1UN43</accession>
<organism evidence="1 2">
    <name type="scientific">Leptospira interrogans serovar Australis str. 200703203</name>
    <dbReference type="NCBI Taxonomy" id="1085541"/>
    <lineage>
        <taxon>Bacteria</taxon>
        <taxon>Pseudomonadati</taxon>
        <taxon>Spirochaetota</taxon>
        <taxon>Spirochaetia</taxon>
        <taxon>Leptospirales</taxon>
        <taxon>Leptospiraceae</taxon>
        <taxon>Leptospira</taxon>
    </lineage>
</organism>
<proteinExistence type="predicted"/>
<comment type="caution">
    <text evidence="1">The sequence shown here is derived from an EMBL/GenBank/DDBJ whole genome shotgun (WGS) entry which is preliminary data.</text>
</comment>
<sequence>MSDKLIQAFSEIGVKNFDSYPMILRRVGLVKNIIISVP</sequence>
<reference evidence="1 2" key="1">
    <citation type="submission" date="2013-02" db="EMBL/GenBank/DDBJ databases">
        <authorList>
            <person name="Harkins D.M."/>
            <person name="Durkin A.S."/>
            <person name="Brinkac L.M."/>
            <person name="Haft D.H."/>
            <person name="Selengut J.D."/>
            <person name="Sanka R."/>
            <person name="DePew J."/>
            <person name="Purushe J."/>
            <person name="Picardeau M."/>
            <person name="Werts C."/>
            <person name="Goarant C."/>
            <person name="Vinetz J.M."/>
            <person name="Sutton G.G."/>
            <person name="Nierman W.C."/>
            <person name="Fouts D.E."/>
        </authorList>
    </citation>
    <scope>NUCLEOTIDE SEQUENCE [LARGE SCALE GENOMIC DNA]</scope>
    <source>
        <strain evidence="1 2">200703203</strain>
    </source>
</reference>
<gene>
    <name evidence="1" type="ORF">LEP1GSC115_5077</name>
</gene>
<evidence type="ECO:0000313" key="2">
    <source>
        <dbReference type="Proteomes" id="UP000012220"/>
    </source>
</evidence>
<dbReference type="AlphaFoldDB" id="N1UN43"/>